<keyword evidence="1" id="KW-0479">Metal-binding</keyword>
<protein>
    <submittedName>
        <fullName evidence="7">RING-type domain-containing protein</fullName>
    </submittedName>
</protein>
<keyword evidence="3" id="KW-0862">Zinc</keyword>
<name>A0A183BZD7_GLOPA</name>
<evidence type="ECO:0000256" key="2">
    <source>
        <dbReference type="ARBA" id="ARBA00022771"/>
    </source>
</evidence>
<evidence type="ECO:0000256" key="1">
    <source>
        <dbReference type="ARBA" id="ARBA00022723"/>
    </source>
</evidence>
<dbReference type="InterPro" id="IPR001841">
    <property type="entry name" value="Znf_RING"/>
</dbReference>
<dbReference type="SUPFAM" id="SSF57850">
    <property type="entry name" value="RING/U-box"/>
    <property type="match status" value="1"/>
</dbReference>
<dbReference type="AlphaFoldDB" id="A0A183BZD7"/>
<evidence type="ECO:0000313" key="6">
    <source>
        <dbReference type="Proteomes" id="UP000050741"/>
    </source>
</evidence>
<reference evidence="6" key="1">
    <citation type="submission" date="2013-12" db="EMBL/GenBank/DDBJ databases">
        <authorList>
            <person name="Aslett M."/>
        </authorList>
    </citation>
    <scope>NUCLEOTIDE SEQUENCE [LARGE SCALE GENOMIC DNA]</scope>
    <source>
        <strain evidence="6">Lindley</strain>
    </source>
</reference>
<evidence type="ECO:0000259" key="5">
    <source>
        <dbReference type="PROSITE" id="PS50089"/>
    </source>
</evidence>
<dbReference type="FunFam" id="1.10.1170.10:FF:000002">
    <property type="entry name" value="Baculoviral IAP repeat containing 7"/>
    <property type="match status" value="1"/>
</dbReference>
<dbReference type="PANTHER" id="PTHR14879:SF5">
    <property type="entry name" value="RING-TYPE DOMAIN-CONTAINING PROTEIN"/>
    <property type="match status" value="1"/>
</dbReference>
<dbReference type="InterPro" id="IPR051728">
    <property type="entry name" value="RING-FYVE_E3_ubiquitin-ligase"/>
</dbReference>
<organism evidence="6 7">
    <name type="scientific">Globodera pallida</name>
    <name type="common">Potato cyst nematode worm</name>
    <name type="synonym">Heterodera pallida</name>
    <dbReference type="NCBI Taxonomy" id="36090"/>
    <lineage>
        <taxon>Eukaryota</taxon>
        <taxon>Metazoa</taxon>
        <taxon>Ecdysozoa</taxon>
        <taxon>Nematoda</taxon>
        <taxon>Chromadorea</taxon>
        <taxon>Rhabditida</taxon>
        <taxon>Tylenchina</taxon>
        <taxon>Tylenchomorpha</taxon>
        <taxon>Tylenchoidea</taxon>
        <taxon>Heteroderidae</taxon>
        <taxon>Heteroderinae</taxon>
        <taxon>Globodera</taxon>
    </lineage>
</organism>
<dbReference type="WBParaSite" id="GPLIN_000597800">
    <property type="protein sequence ID" value="GPLIN_000597800"/>
    <property type="gene ID" value="GPLIN_000597800"/>
</dbReference>
<dbReference type="Gene3D" id="3.30.40.10">
    <property type="entry name" value="Zinc/RING finger domain, C3HC4 (zinc finger)"/>
    <property type="match status" value="1"/>
</dbReference>
<evidence type="ECO:0000256" key="3">
    <source>
        <dbReference type="ARBA" id="ARBA00022833"/>
    </source>
</evidence>
<keyword evidence="6" id="KW-1185">Reference proteome</keyword>
<dbReference type="PANTHER" id="PTHR14879">
    <property type="entry name" value="CASPASE REGULATOR, RING FINGER DOMAIN-CONTAINING"/>
    <property type="match status" value="1"/>
</dbReference>
<evidence type="ECO:0000313" key="7">
    <source>
        <dbReference type="WBParaSite" id="GPLIN_000597800"/>
    </source>
</evidence>
<dbReference type="Pfam" id="PF13920">
    <property type="entry name" value="zf-C3HC4_3"/>
    <property type="match status" value="1"/>
</dbReference>
<dbReference type="InterPro" id="IPR013083">
    <property type="entry name" value="Znf_RING/FYVE/PHD"/>
</dbReference>
<accession>A0A183BZD7</accession>
<proteinExistence type="predicted"/>
<sequence length="207" mass="23233">MLSYPSLLEQIRSRDLDPSFCDRWPTVYQQSLRYTQSATVLETFRHWLHPQSDAHRLGEEQMPIGDEMSNVDELSDEMRQIVKFVQIGQTSSDLAVTDGNDELESPNFVQVGQTSSTNVSQISDLAVTDGDDELADAKTLPKNNGKNILEQPQQQQLQCVVCCDNKIETVYVPCGHACTCQKCADTVGDKCPICRSDDSWPIRIFLS</sequence>
<evidence type="ECO:0000256" key="4">
    <source>
        <dbReference type="PROSITE-ProRule" id="PRU00175"/>
    </source>
</evidence>
<keyword evidence="2 4" id="KW-0863">Zinc-finger</keyword>
<dbReference type="GO" id="GO:0008270">
    <property type="term" value="F:zinc ion binding"/>
    <property type="evidence" value="ECO:0007669"/>
    <property type="project" value="UniProtKB-KW"/>
</dbReference>
<dbReference type="PROSITE" id="PS50089">
    <property type="entry name" value="ZF_RING_2"/>
    <property type="match status" value="1"/>
</dbReference>
<feature type="domain" description="RING-type" evidence="5">
    <location>
        <begin position="159"/>
        <end position="195"/>
    </location>
</feature>
<reference evidence="7" key="3">
    <citation type="submission" date="2016-06" db="UniProtKB">
        <authorList>
            <consortium name="WormBaseParasite"/>
        </authorList>
    </citation>
    <scope>IDENTIFICATION</scope>
</reference>
<dbReference type="Proteomes" id="UP000050741">
    <property type="component" value="Unassembled WGS sequence"/>
</dbReference>
<reference evidence="6" key="2">
    <citation type="submission" date="2014-05" db="EMBL/GenBank/DDBJ databases">
        <title>The genome and life-stage specific transcriptomes of Globodera pallida elucidate key aspects of plant parasitism by a cyst nematode.</title>
        <authorList>
            <person name="Cotton J.A."/>
            <person name="Lilley C.J."/>
            <person name="Jones L.M."/>
            <person name="Kikuchi T."/>
            <person name="Reid A.J."/>
            <person name="Thorpe P."/>
            <person name="Tsai I.J."/>
            <person name="Beasley H."/>
            <person name="Blok V."/>
            <person name="Cock P.J.A."/>
            <person name="Van den Akker S.E."/>
            <person name="Holroyd N."/>
            <person name="Hunt M."/>
            <person name="Mantelin S."/>
            <person name="Naghra H."/>
            <person name="Pain A."/>
            <person name="Palomares-Rius J.E."/>
            <person name="Zarowiecki M."/>
            <person name="Berriman M."/>
            <person name="Jones J.T."/>
            <person name="Urwin P.E."/>
        </authorList>
    </citation>
    <scope>NUCLEOTIDE SEQUENCE [LARGE SCALE GENOMIC DNA]</scope>
    <source>
        <strain evidence="6">Lindley</strain>
    </source>
</reference>